<keyword evidence="5" id="KW-0812">Transmembrane</keyword>
<keyword evidence="10" id="KW-1185">Reference proteome</keyword>
<evidence type="ECO:0000256" key="6">
    <source>
        <dbReference type="SAM" id="SignalP"/>
    </source>
</evidence>
<keyword evidence="4" id="KW-0572">Peptidoglycan-anchor</keyword>
<organism evidence="9 10">
    <name type="scientific">Bifidobacterium miconis</name>
    <dbReference type="NCBI Taxonomy" id="2834435"/>
    <lineage>
        <taxon>Bacteria</taxon>
        <taxon>Bacillati</taxon>
        <taxon>Actinomycetota</taxon>
        <taxon>Actinomycetes</taxon>
        <taxon>Bifidobacteriales</taxon>
        <taxon>Bifidobacteriaceae</taxon>
        <taxon>Bifidobacterium</taxon>
    </lineage>
</organism>
<keyword evidence="2" id="KW-0964">Secreted</keyword>
<dbReference type="EMBL" id="JAHBBH010000006">
    <property type="protein sequence ID" value="MBW3092012.1"/>
    <property type="molecule type" value="Genomic_DNA"/>
</dbReference>
<dbReference type="NCBIfam" id="TIGR01167">
    <property type="entry name" value="LPXTG_anchor"/>
    <property type="match status" value="1"/>
</dbReference>
<name>A0ABS6WDI9_9BIFI</name>
<dbReference type="InterPro" id="IPR019931">
    <property type="entry name" value="LPXTG_anchor"/>
</dbReference>
<feature type="chain" id="PRO_5045718510" evidence="6">
    <location>
        <begin position="30"/>
        <end position="492"/>
    </location>
</feature>
<keyword evidence="5" id="KW-0472">Membrane</keyword>
<evidence type="ECO:0000313" key="10">
    <source>
        <dbReference type="Proteomes" id="UP000700815"/>
    </source>
</evidence>
<protein>
    <submittedName>
        <fullName evidence="9">LPXTG cell wall anchor domain-containing protein</fullName>
    </submittedName>
</protein>
<keyword evidence="3 6" id="KW-0732">Signal</keyword>
<keyword evidence="5" id="KW-1133">Transmembrane helix</keyword>
<evidence type="ECO:0000259" key="7">
    <source>
        <dbReference type="Pfam" id="PF00746"/>
    </source>
</evidence>
<dbReference type="RefSeq" id="WP_219058114.1">
    <property type="nucleotide sequence ID" value="NZ_JAHBBH010000006.1"/>
</dbReference>
<accession>A0ABS6WDI9</accession>
<feature type="domain" description="Gram-positive cocci surface proteins LPxTG" evidence="7">
    <location>
        <begin position="452"/>
        <end position="487"/>
    </location>
</feature>
<evidence type="ECO:0000256" key="2">
    <source>
        <dbReference type="ARBA" id="ARBA00022525"/>
    </source>
</evidence>
<evidence type="ECO:0000256" key="3">
    <source>
        <dbReference type="ARBA" id="ARBA00022729"/>
    </source>
</evidence>
<dbReference type="Pfam" id="PF00746">
    <property type="entry name" value="Gram_pos_anchor"/>
    <property type="match status" value="1"/>
</dbReference>
<feature type="transmembrane region" description="Helical" evidence="5">
    <location>
        <begin position="462"/>
        <end position="481"/>
    </location>
</feature>
<gene>
    <name evidence="9" type="ORF">KIH79_03395</name>
</gene>
<comment type="caution">
    <text evidence="9">The sequence shown here is derived from an EMBL/GenBank/DDBJ whole genome shotgun (WGS) entry which is preliminary data.</text>
</comment>
<evidence type="ECO:0000256" key="1">
    <source>
        <dbReference type="ARBA" id="ARBA00022512"/>
    </source>
</evidence>
<feature type="signal peptide" evidence="6">
    <location>
        <begin position="1"/>
        <end position="29"/>
    </location>
</feature>
<sequence>MMRSRKPLAVLTAIATMIGGLAIGGIAQADTTADPNNTATWAKTITLKASDYMQQFYTTTYDANASDLKANLRSFKYVKLASYETSESNGANGAKEYRLTLNTVADNTEKIKTAFNNVTLADNSTLGSKYQAQVSNGITDPLRWLGTQNLTEGTSNNNSADGKLTITAANQYDLAAQLETQFNNTADEITTADIAVNKADKTLTFTFSDPGLYLIIDETTGNGVVNITSTGANGSTGTRTYGKIKPILIGTPIPTDFSITNPDDAAVKLGRVDSTEIKQTISDEIKTKVFFKKTDAQGNALQGATFTIRKVKTDKVASVNPADKDSFDQVWNQSDNFDSSFGTNGSADASSDQDGKFDFDGLSKGKYLIYETGLPTGGYLEDYAGRFILEVQQNDAPNNGTAAPTISHTLTDVLKSGLLTDADDNGLVSTGKTNNGTSDANPYTYKNITDTSQLPATGGTGIALFIVAAVILAGGAGVLAVKSRKTKRMLTM</sequence>
<evidence type="ECO:0000313" key="9">
    <source>
        <dbReference type="EMBL" id="MBW3092012.1"/>
    </source>
</evidence>
<dbReference type="Proteomes" id="UP000700815">
    <property type="component" value="Unassembled WGS sequence"/>
</dbReference>
<proteinExistence type="predicted"/>
<reference evidence="9 10" key="1">
    <citation type="submission" date="2021-05" db="EMBL/GenBank/DDBJ databases">
        <title>Phylogenetic classification of ten novel species belonging to the genus Bifidobacterium comprising B. colchicus sp. nov., B. abeli sp. nov., B. bicoloris sp. nov., B. guerezis sp. nov., B. rosaliae sp. nov., B. santillanensis sp. nov., B. argentati sp. nov., B. amazzoni sp. nov., B. pluviali sp. nov., and B. pinnaculum sp. nov.</title>
        <authorList>
            <person name="Lugli G.A."/>
            <person name="Ruiz Garcia L."/>
            <person name="Margolles A."/>
            <person name="Ventura M."/>
        </authorList>
    </citation>
    <scope>NUCLEOTIDE SEQUENCE [LARGE SCALE GENOMIC DNA]</scope>
    <source>
        <strain evidence="9 10">82T10</strain>
    </source>
</reference>
<evidence type="ECO:0000256" key="4">
    <source>
        <dbReference type="ARBA" id="ARBA00023088"/>
    </source>
</evidence>
<evidence type="ECO:0000259" key="8">
    <source>
        <dbReference type="Pfam" id="PF17802"/>
    </source>
</evidence>
<dbReference type="Pfam" id="PF17802">
    <property type="entry name" value="SpaA"/>
    <property type="match status" value="1"/>
</dbReference>
<keyword evidence="1" id="KW-0134">Cell wall</keyword>
<dbReference type="InterPro" id="IPR041033">
    <property type="entry name" value="SpaA_PFL_dom_1"/>
</dbReference>
<evidence type="ECO:0000256" key="5">
    <source>
        <dbReference type="SAM" id="Phobius"/>
    </source>
</evidence>
<feature type="domain" description="SpaA-like prealbumin fold" evidence="8">
    <location>
        <begin position="288"/>
        <end position="383"/>
    </location>
</feature>